<evidence type="ECO:0000256" key="6">
    <source>
        <dbReference type="ARBA" id="ARBA00022989"/>
    </source>
</evidence>
<evidence type="ECO:0000313" key="9">
    <source>
        <dbReference type="EMBL" id="KAA8560939.1"/>
    </source>
</evidence>
<feature type="transmembrane region" description="Helical" evidence="8">
    <location>
        <begin position="104"/>
        <end position="126"/>
    </location>
</feature>
<dbReference type="PANTHER" id="PTHR35334:SF2">
    <property type="entry name" value="SERINE TRANSPORTER SDAC"/>
    <property type="match status" value="1"/>
</dbReference>
<dbReference type="Proteomes" id="UP000323425">
    <property type="component" value="Unassembled WGS sequence"/>
</dbReference>
<dbReference type="AlphaFoldDB" id="A0A5M9IYH4"/>
<evidence type="ECO:0000256" key="1">
    <source>
        <dbReference type="ARBA" id="ARBA00004429"/>
    </source>
</evidence>
<dbReference type="PANTHER" id="PTHR35334">
    <property type="entry name" value="SERINE TRANSPORTER"/>
    <property type="match status" value="1"/>
</dbReference>
<comment type="caution">
    <text evidence="9">The sequence shown here is derived from an EMBL/GenBank/DDBJ whole genome shotgun (WGS) entry which is preliminary data.</text>
</comment>
<feature type="transmembrane region" description="Helical" evidence="8">
    <location>
        <begin position="167"/>
        <end position="188"/>
    </location>
</feature>
<dbReference type="GO" id="GO:0005886">
    <property type="term" value="C:plasma membrane"/>
    <property type="evidence" value="ECO:0007669"/>
    <property type="project" value="UniProtKB-SubCell"/>
</dbReference>
<keyword evidence="7 8" id="KW-0472">Membrane</keyword>
<keyword evidence="4" id="KW-0997">Cell inner membrane</keyword>
<sequence>MDAAIAYDRPVVASKWNKQDSLWVLAIYGCAVSSGSLFWPISLGLSGFWSMLILTALAFPVTYYTYRAFARFIQSASTTNGREGNIVDAVEEHLGLGWAKWLTMLYFITVFPAMMVYTITVTNTIIDFVDSQLHLGVMPRYVVAPLATLALVLLVQGNTTFIVKVMGAIVFPFIISLVFFGFMAIPSWNLSFMETATDFGGAAGIAKSVWSSLPMVIYAFSFTSVVSSFVVAQKRAYGDQATAKVRQVMLIAVLMIIVTVVFFSWSCIFALSPAELAEAKANNLTALSYLARKFDNPWLASASQLIVFTATIKSFLAHFLATKESAKGFATSCLGCKPEVVHGKGLQRILSVLIFVVTCVPAILNWNVLNLIQVVMVPISVFIVYFLPQYAFAKVPCLKRYRGGFANWFSIAVGMVCLINGFAIAFR</sequence>
<feature type="transmembrane region" description="Helical" evidence="8">
    <location>
        <begin position="372"/>
        <end position="393"/>
    </location>
</feature>
<proteinExistence type="predicted"/>
<keyword evidence="6 8" id="KW-1133">Transmembrane helix</keyword>
<evidence type="ECO:0000256" key="5">
    <source>
        <dbReference type="ARBA" id="ARBA00022692"/>
    </source>
</evidence>
<evidence type="ECO:0000256" key="2">
    <source>
        <dbReference type="ARBA" id="ARBA00022448"/>
    </source>
</evidence>
<dbReference type="RefSeq" id="WP_204280835.1">
    <property type="nucleotide sequence ID" value="NZ_VTFH01000001.1"/>
</dbReference>
<name>A0A5M9IYH4_9PSED</name>
<feature type="transmembrane region" description="Helical" evidence="8">
    <location>
        <begin position="47"/>
        <end position="66"/>
    </location>
</feature>
<evidence type="ECO:0000256" key="7">
    <source>
        <dbReference type="ARBA" id="ARBA00023136"/>
    </source>
</evidence>
<keyword evidence="2" id="KW-0813">Transport</keyword>
<dbReference type="InterPro" id="IPR018227">
    <property type="entry name" value="Amino_acid_transport_2"/>
</dbReference>
<feature type="transmembrane region" description="Helical" evidence="8">
    <location>
        <begin position="405"/>
        <end position="426"/>
    </location>
</feature>
<keyword evidence="3" id="KW-1003">Cell membrane</keyword>
<dbReference type="Gene3D" id="1.20.1740.10">
    <property type="entry name" value="Amino acid/polyamine transporter I"/>
    <property type="match status" value="1"/>
</dbReference>
<gene>
    <name evidence="9" type="primary">sdaC_1</name>
    <name evidence="9" type="ORF">FX985_00989</name>
</gene>
<accession>A0A5M9IYH4</accession>
<feature type="transmembrane region" description="Helical" evidence="8">
    <location>
        <begin position="298"/>
        <end position="321"/>
    </location>
</feature>
<feature type="transmembrane region" description="Helical" evidence="8">
    <location>
        <begin position="349"/>
        <end position="366"/>
    </location>
</feature>
<evidence type="ECO:0000256" key="4">
    <source>
        <dbReference type="ARBA" id="ARBA00022519"/>
    </source>
</evidence>
<protein>
    <submittedName>
        <fullName evidence="9">Serine transporter</fullName>
    </submittedName>
</protein>
<dbReference type="GO" id="GO:0003333">
    <property type="term" value="P:amino acid transmembrane transport"/>
    <property type="evidence" value="ECO:0007669"/>
    <property type="project" value="InterPro"/>
</dbReference>
<keyword evidence="5 8" id="KW-0812">Transmembrane</keyword>
<evidence type="ECO:0000313" key="10">
    <source>
        <dbReference type="Proteomes" id="UP000323425"/>
    </source>
</evidence>
<reference evidence="9 10" key="1">
    <citation type="journal article" date="2018" name="Plant Biotechnol. Rep.">
        <title>Diversity and antifungal activity of endophytic bacteria associated with Panax ginseng seedlings.</title>
        <authorList>
            <person name="Park J.M."/>
            <person name="Hong C.E."/>
            <person name="Jo S.H."/>
        </authorList>
    </citation>
    <scope>NUCLEOTIDE SEQUENCE [LARGE SCALE GENOMIC DNA]</scope>
    <source>
        <strain evidence="9 10">PgKB38</strain>
    </source>
</reference>
<feature type="transmembrane region" description="Helical" evidence="8">
    <location>
        <begin position="248"/>
        <end position="271"/>
    </location>
</feature>
<feature type="transmembrane region" description="Helical" evidence="8">
    <location>
        <begin position="208"/>
        <end position="232"/>
    </location>
</feature>
<feature type="transmembrane region" description="Helical" evidence="8">
    <location>
        <begin position="138"/>
        <end position="155"/>
    </location>
</feature>
<evidence type="ECO:0000256" key="3">
    <source>
        <dbReference type="ARBA" id="ARBA00022475"/>
    </source>
</evidence>
<feature type="transmembrane region" description="Helical" evidence="8">
    <location>
        <begin position="21"/>
        <end position="41"/>
    </location>
</feature>
<evidence type="ECO:0000256" key="8">
    <source>
        <dbReference type="SAM" id="Phobius"/>
    </source>
</evidence>
<comment type="subcellular location">
    <subcellularLocation>
        <location evidence="1">Cell inner membrane</location>
        <topology evidence="1">Multi-pass membrane protein</topology>
    </subcellularLocation>
</comment>
<dbReference type="EMBL" id="VTFH01000001">
    <property type="protein sequence ID" value="KAA8560939.1"/>
    <property type="molecule type" value="Genomic_DNA"/>
</dbReference>
<organism evidence="9 10">
    <name type="scientific">Pseudomonas extremaustralis</name>
    <dbReference type="NCBI Taxonomy" id="359110"/>
    <lineage>
        <taxon>Bacteria</taxon>
        <taxon>Pseudomonadati</taxon>
        <taxon>Pseudomonadota</taxon>
        <taxon>Gammaproteobacteria</taxon>
        <taxon>Pseudomonadales</taxon>
        <taxon>Pseudomonadaceae</taxon>
        <taxon>Pseudomonas</taxon>
    </lineage>
</organism>